<evidence type="ECO:0000313" key="5">
    <source>
        <dbReference type="EMBL" id="PJC56306.1"/>
    </source>
</evidence>
<evidence type="ECO:0000256" key="3">
    <source>
        <dbReference type="ARBA" id="ARBA00022801"/>
    </source>
</evidence>
<dbReference type="GO" id="GO:0008237">
    <property type="term" value="F:metallopeptidase activity"/>
    <property type="evidence" value="ECO:0007669"/>
    <property type="project" value="UniProtKB-KW"/>
</dbReference>
<evidence type="ECO:0000256" key="4">
    <source>
        <dbReference type="ARBA" id="ARBA00023049"/>
    </source>
</evidence>
<dbReference type="PANTHER" id="PTHR31817:SF0">
    <property type="entry name" value="CHROMOSOME UNDETERMINED SCAFFOLD_67, WHOLE GENOME SHOTGUN SEQUENCE"/>
    <property type="match status" value="1"/>
</dbReference>
<dbReference type="PANTHER" id="PTHR31817">
    <property type="match status" value="1"/>
</dbReference>
<comment type="cofactor">
    <cofactor evidence="1">
        <name>Zn(2+)</name>
        <dbReference type="ChEBI" id="CHEBI:29105"/>
    </cofactor>
</comment>
<evidence type="ECO:0000313" key="6">
    <source>
        <dbReference type="Proteomes" id="UP000230391"/>
    </source>
</evidence>
<gene>
    <name evidence="5" type="ORF">CO026_01085</name>
</gene>
<keyword evidence="3" id="KW-0378">Hydrolase</keyword>
<organism evidence="5 6">
    <name type="scientific">Candidatus Kaiserbacteria bacterium CG_4_9_14_0_2_um_filter_41_32</name>
    <dbReference type="NCBI Taxonomy" id="1974601"/>
    <lineage>
        <taxon>Bacteria</taxon>
        <taxon>Candidatus Kaiseribacteriota</taxon>
    </lineage>
</organism>
<dbReference type="AlphaFoldDB" id="A0A2M8FFA0"/>
<dbReference type="EMBL" id="PFRD01000046">
    <property type="protein sequence ID" value="PJC56306.1"/>
    <property type="molecule type" value="Genomic_DNA"/>
</dbReference>
<comment type="caution">
    <text evidence="5">The sequence shown here is derived from an EMBL/GenBank/DDBJ whole genome shotgun (WGS) entry which is preliminary data.</text>
</comment>
<reference evidence="6" key="1">
    <citation type="submission" date="2017-09" db="EMBL/GenBank/DDBJ databases">
        <title>Depth-based differentiation of microbial function through sediment-hosted aquifers and enrichment of novel symbionts in the deep terrestrial subsurface.</title>
        <authorList>
            <person name="Probst A.J."/>
            <person name="Ladd B."/>
            <person name="Jarett J.K."/>
            <person name="Geller-Mcgrath D.E."/>
            <person name="Sieber C.M.K."/>
            <person name="Emerson J.B."/>
            <person name="Anantharaman K."/>
            <person name="Thomas B.C."/>
            <person name="Malmstrom R."/>
            <person name="Stieglmeier M."/>
            <person name="Klingl A."/>
            <person name="Woyke T."/>
            <person name="Ryan C.M."/>
            <person name="Banfield J.F."/>
        </authorList>
    </citation>
    <scope>NUCLEOTIDE SEQUENCE [LARGE SCALE GENOMIC DNA]</scope>
</reference>
<keyword evidence="4" id="KW-0482">Metalloprotease</keyword>
<proteinExistence type="predicted"/>
<dbReference type="GO" id="GO:0006508">
    <property type="term" value="P:proteolysis"/>
    <property type="evidence" value="ECO:0007669"/>
    <property type="project" value="UniProtKB-KW"/>
</dbReference>
<protein>
    <recommendedName>
        <fullName evidence="7">DUF1704 domain-containing protein</fullName>
    </recommendedName>
</protein>
<sequence>MFVLIKARFMLLSMCYMSLRNDFIKNNAVDARWFLQLKSIKRQLILNSYSILNPIQDLEMKKMLDSKAYNPVFEYSNIDITSIRQEEVSLRNMRLQVLQEEAKESIRDAYINKLDEILTELQIIKSTQEKDYKTFDFLNNKLYGNLSKDIVSSIITNLQNRYHLLQDVPRDIFVDSLERVTQDTFNMAKVILAGPDIYAEADKIYSSNEIVSLWQEFLTKNMPGWSVSDNNSGHYMVVNSKERMVSIPSNLHISGSKVRKLFVHEIGTHVYRREEGKKHPFQLLSIGLARYSMAEEGLAIVREQLCNGSFLNYGGHDKYLALAYAGGYIDGEKKDFRTTFDFLQKYYFARLVKKHHGENAYHISNKRAWGTCVRIFRGGNPSIPGSCLLKDKIYREGNIHIWSLLEKSPESFKNIYAGKFDPGSEKHLMLVNKRFD</sequence>
<name>A0A2M8FFA0_9BACT</name>
<accession>A0A2M8FFA0</accession>
<evidence type="ECO:0000256" key="2">
    <source>
        <dbReference type="ARBA" id="ARBA00022670"/>
    </source>
</evidence>
<dbReference type="Proteomes" id="UP000230391">
    <property type="component" value="Unassembled WGS sequence"/>
</dbReference>
<dbReference type="SMART" id="SM01154">
    <property type="entry name" value="DUF1704"/>
    <property type="match status" value="1"/>
</dbReference>
<keyword evidence="2" id="KW-0645">Protease</keyword>
<dbReference type="InterPro" id="IPR012548">
    <property type="entry name" value="MATCAP"/>
</dbReference>
<dbReference type="Pfam" id="PF08014">
    <property type="entry name" value="MATCAP"/>
    <property type="match status" value="1"/>
</dbReference>
<evidence type="ECO:0000256" key="1">
    <source>
        <dbReference type="ARBA" id="ARBA00001947"/>
    </source>
</evidence>
<dbReference type="GO" id="GO:0080164">
    <property type="term" value="P:regulation of nitric oxide metabolic process"/>
    <property type="evidence" value="ECO:0007669"/>
    <property type="project" value="TreeGrafter"/>
</dbReference>
<evidence type="ECO:0008006" key="7">
    <source>
        <dbReference type="Google" id="ProtNLM"/>
    </source>
</evidence>